<name>A0A0B7ARQ5_9EUPU</name>
<organism evidence="1">
    <name type="scientific">Arion vulgaris</name>
    <dbReference type="NCBI Taxonomy" id="1028688"/>
    <lineage>
        <taxon>Eukaryota</taxon>
        <taxon>Metazoa</taxon>
        <taxon>Spiralia</taxon>
        <taxon>Lophotrochozoa</taxon>
        <taxon>Mollusca</taxon>
        <taxon>Gastropoda</taxon>
        <taxon>Heterobranchia</taxon>
        <taxon>Euthyneura</taxon>
        <taxon>Panpulmonata</taxon>
        <taxon>Eupulmonata</taxon>
        <taxon>Stylommatophora</taxon>
        <taxon>Helicina</taxon>
        <taxon>Arionoidea</taxon>
        <taxon>Arionidae</taxon>
        <taxon>Arion</taxon>
    </lineage>
</organism>
<gene>
    <name evidence="1" type="primary">ORF132426</name>
</gene>
<evidence type="ECO:0000313" key="1">
    <source>
        <dbReference type="EMBL" id="CEK82595.1"/>
    </source>
</evidence>
<protein>
    <submittedName>
        <fullName evidence="1">Uncharacterized protein</fullName>
    </submittedName>
</protein>
<dbReference type="AlphaFoldDB" id="A0A0B7ARQ5"/>
<sequence length="60" mass="7042">MVETESKNKGLNLSHMKMEVMVTSKEADYIKMYHPSKWHIAKTTQTIEISWNSVTSEQHF</sequence>
<reference evidence="1" key="1">
    <citation type="submission" date="2014-12" db="EMBL/GenBank/DDBJ databases">
        <title>Insight into the proteome of Arion vulgaris.</title>
        <authorList>
            <person name="Aradska J."/>
            <person name="Bulat T."/>
            <person name="Smidak R."/>
            <person name="Sarate P."/>
            <person name="Gangsoo J."/>
            <person name="Sialana F."/>
            <person name="Bilban M."/>
            <person name="Lubec G."/>
        </authorList>
    </citation>
    <scope>NUCLEOTIDE SEQUENCE</scope>
    <source>
        <tissue evidence="1">Skin</tissue>
    </source>
</reference>
<proteinExistence type="predicted"/>
<accession>A0A0B7ARQ5</accession>
<dbReference type="EMBL" id="HACG01035730">
    <property type="protein sequence ID" value="CEK82595.1"/>
    <property type="molecule type" value="Transcribed_RNA"/>
</dbReference>